<evidence type="ECO:0000256" key="4">
    <source>
        <dbReference type="ARBA" id="ARBA00022692"/>
    </source>
</evidence>
<evidence type="ECO:0000256" key="11">
    <source>
        <dbReference type="ARBA" id="ARBA00038053"/>
    </source>
</evidence>
<dbReference type="EC" id="2.4.99.28" evidence="14"/>
<feature type="transmembrane region" description="Helical" evidence="16">
    <location>
        <begin position="15"/>
        <end position="33"/>
    </location>
</feature>
<feature type="transmembrane region" description="Helical" evidence="16">
    <location>
        <begin position="79"/>
        <end position="98"/>
    </location>
</feature>
<sequence length="423" mass="45881">MSLKSLNNIFKGDKVIWMVFFLLCMISIVEVYSASSTLSYKGGNYWAPLLKHGGMLFIGFIVMIVVMNIKCRYFKIATLPALVLSVLMLIGVLLTGGVTNGASRWIEVMGIQFQPSELGKGALVLAVAQILSAMQTEAGAAKKAFKYILFLSAAIIIPISFENLSTALLASLTVLLMMFVGRVPLKQIGKLLGVGALTVVFALALVMAVGTDEEKNAPKQNLTEQTTLVEEETEENFIGKLFHRADTWKARINRFLNNEYVAPKDYDLDKDGQIGHANIAIASSNILGKGPGNSNERDFLSQAFSDFIYAIIIEEMGIIGAFFVAFLYIVILMRSGQIAGRCENSFPAFLAMGIAFLLVTQALFNMAVAVGLAPVTGQPLPLISKGGTSTIINCLYIGMLLSISRFAKKRDNDTATVRKTVGA</sequence>
<protein>
    <recommendedName>
        <fullName evidence="12">Probable peptidoglycan glycosyltransferase FtsW</fullName>
        <ecNumber evidence="14">2.4.99.28</ecNumber>
    </recommendedName>
    <alternativeName>
        <fullName evidence="13">Cell division protein FtsW</fullName>
    </alternativeName>
    <alternativeName>
        <fullName evidence="10">Cell wall polymerase</fullName>
    </alternativeName>
    <alternativeName>
        <fullName evidence="9">Peptidoglycan polymerase</fullName>
    </alternativeName>
</protein>
<keyword evidence="4 16" id="KW-0812">Transmembrane</keyword>
<evidence type="ECO:0000256" key="16">
    <source>
        <dbReference type="SAM" id="Phobius"/>
    </source>
</evidence>
<keyword evidence="7 16" id="KW-1133">Transmembrane helix</keyword>
<comment type="subcellular location">
    <subcellularLocation>
        <location evidence="1">Membrane</location>
        <topology evidence="1">Multi-pass membrane protein</topology>
    </subcellularLocation>
</comment>
<keyword evidence="8 16" id="KW-0472">Membrane</keyword>
<gene>
    <name evidence="17" type="ORF">PIOMA14_I_1636</name>
</gene>
<evidence type="ECO:0000256" key="12">
    <source>
        <dbReference type="ARBA" id="ARBA00041185"/>
    </source>
</evidence>
<dbReference type="Pfam" id="PF01098">
    <property type="entry name" value="FTSW_RODA_SPOVE"/>
    <property type="match status" value="2"/>
</dbReference>
<dbReference type="AlphaFoldDB" id="A0A0S3UL36"/>
<accession>A0A0S3UL36</accession>
<feature type="transmembrane region" description="Helical" evidence="16">
    <location>
        <begin position="167"/>
        <end position="185"/>
    </location>
</feature>
<evidence type="ECO:0000256" key="7">
    <source>
        <dbReference type="ARBA" id="ARBA00022989"/>
    </source>
</evidence>
<dbReference type="GO" id="GO:0015648">
    <property type="term" value="F:lipid-linked peptidoglycan transporter activity"/>
    <property type="evidence" value="ECO:0007669"/>
    <property type="project" value="TreeGrafter"/>
</dbReference>
<feature type="transmembrane region" description="Helical" evidence="16">
    <location>
        <begin position="307"/>
        <end position="333"/>
    </location>
</feature>
<feature type="transmembrane region" description="Helical" evidence="16">
    <location>
        <begin position="345"/>
        <end position="370"/>
    </location>
</feature>
<keyword evidence="6" id="KW-0573">Peptidoglycan synthesis</keyword>
<evidence type="ECO:0000256" key="15">
    <source>
        <dbReference type="ARBA" id="ARBA00049902"/>
    </source>
</evidence>
<dbReference type="GO" id="GO:0051301">
    <property type="term" value="P:cell division"/>
    <property type="evidence" value="ECO:0007669"/>
    <property type="project" value="InterPro"/>
</dbReference>
<dbReference type="STRING" id="28131.BWX40_00155"/>
<dbReference type="GO" id="GO:0032153">
    <property type="term" value="C:cell division site"/>
    <property type="evidence" value="ECO:0007669"/>
    <property type="project" value="TreeGrafter"/>
</dbReference>
<dbReference type="Proteomes" id="UP000217431">
    <property type="component" value="Chromosome I"/>
</dbReference>
<evidence type="ECO:0000256" key="6">
    <source>
        <dbReference type="ARBA" id="ARBA00022984"/>
    </source>
</evidence>
<evidence type="ECO:0000256" key="8">
    <source>
        <dbReference type="ARBA" id="ARBA00023136"/>
    </source>
</evidence>
<name>A0A0S3UL36_PREIN</name>
<dbReference type="PANTHER" id="PTHR30474">
    <property type="entry name" value="CELL CYCLE PROTEIN"/>
    <property type="match status" value="1"/>
</dbReference>
<dbReference type="InterPro" id="IPR001182">
    <property type="entry name" value="FtsW/RodA"/>
</dbReference>
<evidence type="ECO:0000313" key="17">
    <source>
        <dbReference type="EMBL" id="BAU18144.1"/>
    </source>
</evidence>
<evidence type="ECO:0000256" key="1">
    <source>
        <dbReference type="ARBA" id="ARBA00004141"/>
    </source>
</evidence>
<evidence type="ECO:0000256" key="5">
    <source>
        <dbReference type="ARBA" id="ARBA00022960"/>
    </source>
</evidence>
<evidence type="ECO:0000256" key="9">
    <source>
        <dbReference type="ARBA" id="ARBA00032370"/>
    </source>
</evidence>
<dbReference type="GO" id="GO:0005886">
    <property type="term" value="C:plasma membrane"/>
    <property type="evidence" value="ECO:0007669"/>
    <property type="project" value="TreeGrafter"/>
</dbReference>
<dbReference type="GO" id="GO:0009252">
    <property type="term" value="P:peptidoglycan biosynthetic process"/>
    <property type="evidence" value="ECO:0007669"/>
    <property type="project" value="UniProtKB-KW"/>
</dbReference>
<keyword evidence="3" id="KW-0808">Transferase</keyword>
<dbReference type="EMBL" id="AP014597">
    <property type="protein sequence ID" value="BAU18144.1"/>
    <property type="molecule type" value="Genomic_DNA"/>
</dbReference>
<dbReference type="GO" id="GO:0008955">
    <property type="term" value="F:peptidoglycan glycosyltransferase activity"/>
    <property type="evidence" value="ECO:0007669"/>
    <property type="project" value="UniProtKB-EC"/>
</dbReference>
<feature type="transmembrane region" description="Helical" evidence="16">
    <location>
        <begin position="45"/>
        <end position="67"/>
    </location>
</feature>
<feature type="transmembrane region" description="Helical" evidence="16">
    <location>
        <begin position="144"/>
        <end position="161"/>
    </location>
</feature>
<dbReference type="RefSeq" id="WP_096406041.1">
    <property type="nucleotide sequence ID" value="NZ_AP014597.1"/>
</dbReference>
<evidence type="ECO:0000256" key="3">
    <source>
        <dbReference type="ARBA" id="ARBA00022679"/>
    </source>
</evidence>
<keyword evidence="2" id="KW-0328">Glycosyltransferase</keyword>
<evidence type="ECO:0000256" key="13">
    <source>
        <dbReference type="ARBA" id="ARBA00041418"/>
    </source>
</evidence>
<evidence type="ECO:0000313" key="18">
    <source>
        <dbReference type="Proteomes" id="UP000217431"/>
    </source>
</evidence>
<comment type="catalytic activity">
    <reaction evidence="15">
        <text>[GlcNAc-(1-&gt;4)-Mur2Ac(oyl-L-Ala-gamma-D-Glu-L-Lys-D-Ala-D-Ala)](n)-di-trans,octa-cis-undecaprenyl diphosphate + beta-D-GlcNAc-(1-&gt;4)-Mur2Ac(oyl-L-Ala-gamma-D-Glu-L-Lys-D-Ala-D-Ala)-di-trans,octa-cis-undecaprenyl diphosphate = [GlcNAc-(1-&gt;4)-Mur2Ac(oyl-L-Ala-gamma-D-Glu-L-Lys-D-Ala-D-Ala)](n+1)-di-trans,octa-cis-undecaprenyl diphosphate + di-trans,octa-cis-undecaprenyl diphosphate + H(+)</text>
        <dbReference type="Rhea" id="RHEA:23708"/>
        <dbReference type="Rhea" id="RHEA-COMP:9602"/>
        <dbReference type="Rhea" id="RHEA-COMP:9603"/>
        <dbReference type="ChEBI" id="CHEBI:15378"/>
        <dbReference type="ChEBI" id="CHEBI:58405"/>
        <dbReference type="ChEBI" id="CHEBI:60033"/>
        <dbReference type="ChEBI" id="CHEBI:78435"/>
        <dbReference type="EC" id="2.4.99.28"/>
    </reaction>
</comment>
<proteinExistence type="inferred from homology"/>
<dbReference type="PANTHER" id="PTHR30474:SF2">
    <property type="entry name" value="PEPTIDOGLYCAN GLYCOSYLTRANSFERASE FTSW-RELATED"/>
    <property type="match status" value="1"/>
</dbReference>
<feature type="transmembrane region" description="Helical" evidence="16">
    <location>
        <begin position="192"/>
        <end position="210"/>
    </location>
</feature>
<evidence type="ECO:0000256" key="14">
    <source>
        <dbReference type="ARBA" id="ARBA00044770"/>
    </source>
</evidence>
<reference evidence="17 18" key="1">
    <citation type="journal article" date="2016" name="DNA Res.">
        <title>The complete genome sequencing of Prevotella intermedia strain OMA14 and a subsequent fine-scale, intra-species genomic comparison reveal an unusual amplification of conjugative and mobile transposons and identify a novel Prevotella-lineage-specific repeat.</title>
        <authorList>
            <person name="Naito M."/>
            <person name="Ogura Y."/>
            <person name="Itoh T."/>
            <person name="Shoji M."/>
            <person name="Okamoto M."/>
            <person name="Hayashi T."/>
            <person name="Nakayama K."/>
        </authorList>
    </citation>
    <scope>NUCLEOTIDE SEQUENCE [LARGE SCALE GENOMIC DNA]</scope>
    <source>
        <strain evidence="17 18">OMA14</strain>
    </source>
</reference>
<evidence type="ECO:0000256" key="10">
    <source>
        <dbReference type="ARBA" id="ARBA00033270"/>
    </source>
</evidence>
<keyword evidence="5" id="KW-0133">Cell shape</keyword>
<comment type="similarity">
    <text evidence="11">Belongs to the SEDS family. FtsW subfamily.</text>
</comment>
<feature type="transmembrane region" description="Helical" evidence="16">
    <location>
        <begin position="382"/>
        <end position="403"/>
    </location>
</feature>
<organism evidence="17 18">
    <name type="scientific">Prevotella intermedia</name>
    <dbReference type="NCBI Taxonomy" id="28131"/>
    <lineage>
        <taxon>Bacteria</taxon>
        <taxon>Pseudomonadati</taxon>
        <taxon>Bacteroidota</taxon>
        <taxon>Bacteroidia</taxon>
        <taxon>Bacteroidales</taxon>
        <taxon>Prevotellaceae</taxon>
        <taxon>Prevotella</taxon>
    </lineage>
</organism>
<evidence type="ECO:0000256" key="2">
    <source>
        <dbReference type="ARBA" id="ARBA00022676"/>
    </source>
</evidence>
<dbReference type="GO" id="GO:0008360">
    <property type="term" value="P:regulation of cell shape"/>
    <property type="evidence" value="ECO:0007669"/>
    <property type="project" value="UniProtKB-KW"/>
</dbReference>